<dbReference type="OrthoDB" id="282393at2"/>
<dbReference type="AlphaFoldDB" id="L8JJE5"/>
<accession>L8JJE5</accession>
<sequence>MDTKVSSEVKEIFEVLNERIRGYEKAAEHVRSTEYRSLFEKHMRESRNFENELRPYSEKAPEEAGTRIQGDTWRYWMGLKGALSSDKDESMLEACIRGEKAAIDKYEHVLEDDDLPTDLRTVLRRQLAEIRTSHDNLERLEDLE</sequence>
<name>L8JJE5_9BACT</name>
<dbReference type="EMBL" id="AMZN01000117">
    <property type="protein sequence ID" value="ELR68358.1"/>
    <property type="molecule type" value="Genomic_DNA"/>
</dbReference>
<evidence type="ECO:0000313" key="2">
    <source>
        <dbReference type="EMBL" id="ELR68358.1"/>
    </source>
</evidence>
<dbReference type="Proteomes" id="UP000011135">
    <property type="component" value="Unassembled WGS sequence"/>
</dbReference>
<evidence type="ECO:0000259" key="1">
    <source>
        <dbReference type="Pfam" id="PF09537"/>
    </source>
</evidence>
<reference evidence="2 3" key="1">
    <citation type="submission" date="2012-12" db="EMBL/GenBank/DDBJ databases">
        <title>Genome assembly of Fulvivirga imtechensis AK7.</title>
        <authorList>
            <person name="Nupur N."/>
            <person name="Khatri I."/>
            <person name="Kumar R."/>
            <person name="Subramanian S."/>
            <person name="Pinnaka A."/>
        </authorList>
    </citation>
    <scope>NUCLEOTIDE SEQUENCE [LARGE SCALE GENOMIC DNA]</scope>
    <source>
        <strain evidence="2 3">AK7</strain>
    </source>
</reference>
<feature type="domain" description="DUF2383" evidence="1">
    <location>
        <begin position="5"/>
        <end position="111"/>
    </location>
</feature>
<dbReference type="eggNOG" id="COG1633">
    <property type="taxonomic scope" value="Bacteria"/>
</dbReference>
<dbReference type="NCBIfam" id="TIGR02284">
    <property type="entry name" value="PA2169 family four-helix-bundle protein"/>
    <property type="match status" value="1"/>
</dbReference>
<dbReference type="InterPro" id="IPR011971">
    <property type="entry name" value="CHP02284"/>
</dbReference>
<proteinExistence type="predicted"/>
<dbReference type="SUPFAM" id="SSF47240">
    <property type="entry name" value="Ferritin-like"/>
    <property type="match status" value="1"/>
</dbReference>
<evidence type="ECO:0000313" key="3">
    <source>
        <dbReference type="Proteomes" id="UP000011135"/>
    </source>
</evidence>
<dbReference type="Gene3D" id="1.20.1260.10">
    <property type="match status" value="1"/>
</dbReference>
<protein>
    <recommendedName>
        <fullName evidence="1">DUF2383 domain-containing protein</fullName>
    </recommendedName>
</protein>
<dbReference type="STRING" id="1237149.C900_00457"/>
<keyword evidence="3" id="KW-1185">Reference proteome</keyword>
<dbReference type="Pfam" id="PF09537">
    <property type="entry name" value="DUF2383"/>
    <property type="match status" value="1"/>
</dbReference>
<gene>
    <name evidence="2" type="ORF">C900_00457</name>
</gene>
<dbReference type="InterPro" id="IPR019052">
    <property type="entry name" value="DUF2383"/>
</dbReference>
<comment type="caution">
    <text evidence="2">The sequence shown here is derived from an EMBL/GenBank/DDBJ whole genome shotgun (WGS) entry which is preliminary data.</text>
</comment>
<dbReference type="RefSeq" id="WP_009583376.1">
    <property type="nucleotide sequence ID" value="NZ_AMZN01000117.1"/>
</dbReference>
<organism evidence="2 3">
    <name type="scientific">Fulvivirga imtechensis AK7</name>
    <dbReference type="NCBI Taxonomy" id="1237149"/>
    <lineage>
        <taxon>Bacteria</taxon>
        <taxon>Pseudomonadati</taxon>
        <taxon>Bacteroidota</taxon>
        <taxon>Cytophagia</taxon>
        <taxon>Cytophagales</taxon>
        <taxon>Fulvivirgaceae</taxon>
        <taxon>Fulvivirga</taxon>
    </lineage>
</organism>
<dbReference type="InterPro" id="IPR009078">
    <property type="entry name" value="Ferritin-like_SF"/>
</dbReference>
<dbReference type="InterPro" id="IPR012347">
    <property type="entry name" value="Ferritin-like"/>
</dbReference>